<comment type="caution">
    <text evidence="9">The sequence shown here is derived from an EMBL/GenBank/DDBJ whole genome shotgun (WGS) entry which is preliminary data.</text>
</comment>
<evidence type="ECO:0000256" key="6">
    <source>
        <dbReference type="ARBA" id="ARBA00023136"/>
    </source>
</evidence>
<dbReference type="CDD" id="cd01031">
    <property type="entry name" value="EriC"/>
    <property type="match status" value="1"/>
</dbReference>
<keyword evidence="6 8" id="KW-0472">Membrane</keyword>
<evidence type="ECO:0000256" key="8">
    <source>
        <dbReference type="SAM" id="Phobius"/>
    </source>
</evidence>
<keyword evidence="5" id="KW-0406">Ion transport</keyword>
<sequence>MANGWRSLMERMGHLFASRRWRVARNGVLAGLLAGSASVAYRWMIAHGTAIAHLAYQAIGRRPLWMLAWTASALLVAVAVRQVLRWEPTSSGSGIPQVKGILQHRMALRPLHVLAARFCGGAGGALFGLSLGREGPSIHIGAAAADLLARPMGATPQERDQLITSGAAAGLSAAFNAPVSGMVFGIEGLHRNFSPLVVVSASTGALAADVVSTLAFGTRPILRFWASAGSLSGAGAATPGEIPLSQLWVVLPLGILAGLVGALMNRALLGAQALSRLPGPLPVLVALTAALPCGLWAPRVLGGGEDLIEWAEVGSIGLGAVLVALAAKIALTTVSFGSGVPGGIFMPILAIGTLTGAGYALGARALGLSGDLRMALAVCGMAGVLAASVRTPLTSILLTAEMTGTLGHLLPVATVVIMSIFTADALRVPPIYDALLQRSLSGGSPAPVPSSRD</sequence>
<dbReference type="InterPro" id="IPR014743">
    <property type="entry name" value="Cl-channel_core"/>
</dbReference>
<comment type="subcellular location">
    <subcellularLocation>
        <location evidence="1">Membrane</location>
        <topology evidence="1">Multi-pass membrane protein</topology>
    </subcellularLocation>
</comment>
<keyword evidence="10" id="KW-1185">Reference proteome</keyword>
<reference evidence="10" key="1">
    <citation type="journal article" date="2019" name="Int. J. Syst. Evol. Microbiol.">
        <title>The Global Catalogue of Microorganisms (GCM) 10K type strain sequencing project: providing services to taxonomists for standard genome sequencing and annotation.</title>
        <authorList>
            <consortium name="The Broad Institute Genomics Platform"/>
            <consortium name="The Broad Institute Genome Sequencing Center for Infectious Disease"/>
            <person name="Wu L."/>
            <person name="Ma J."/>
        </authorList>
    </citation>
    <scope>NUCLEOTIDE SEQUENCE [LARGE SCALE GENOMIC DNA]</scope>
    <source>
        <strain evidence="10">CCUG 56698</strain>
    </source>
</reference>
<feature type="transmembrane region" description="Helical" evidence="8">
    <location>
        <begin position="310"/>
        <end position="331"/>
    </location>
</feature>
<dbReference type="PRINTS" id="PR00762">
    <property type="entry name" value="CLCHANNEL"/>
</dbReference>
<evidence type="ECO:0000256" key="3">
    <source>
        <dbReference type="ARBA" id="ARBA00022692"/>
    </source>
</evidence>
<name>A0ABW2SNR5_9ACTO</name>
<evidence type="ECO:0000313" key="9">
    <source>
        <dbReference type="EMBL" id="MFC7581787.1"/>
    </source>
</evidence>
<feature type="transmembrane region" description="Helical" evidence="8">
    <location>
        <begin position="64"/>
        <end position="84"/>
    </location>
</feature>
<feature type="transmembrane region" description="Helical" evidence="8">
    <location>
        <begin position="343"/>
        <end position="362"/>
    </location>
</feature>
<evidence type="ECO:0000256" key="7">
    <source>
        <dbReference type="ARBA" id="ARBA00023214"/>
    </source>
</evidence>
<accession>A0ABW2SNR5</accession>
<proteinExistence type="predicted"/>
<dbReference type="RefSeq" id="WP_380975387.1">
    <property type="nucleotide sequence ID" value="NZ_JBHTEF010000001.1"/>
</dbReference>
<evidence type="ECO:0000256" key="4">
    <source>
        <dbReference type="ARBA" id="ARBA00022989"/>
    </source>
</evidence>
<dbReference type="Proteomes" id="UP001596527">
    <property type="component" value="Unassembled WGS sequence"/>
</dbReference>
<evidence type="ECO:0000256" key="2">
    <source>
        <dbReference type="ARBA" id="ARBA00022448"/>
    </source>
</evidence>
<evidence type="ECO:0000256" key="1">
    <source>
        <dbReference type="ARBA" id="ARBA00004141"/>
    </source>
</evidence>
<keyword evidence="7" id="KW-0868">Chloride</keyword>
<dbReference type="EMBL" id="JBHTEF010000001">
    <property type="protein sequence ID" value="MFC7581787.1"/>
    <property type="molecule type" value="Genomic_DNA"/>
</dbReference>
<feature type="transmembrane region" description="Helical" evidence="8">
    <location>
        <begin position="405"/>
        <end position="426"/>
    </location>
</feature>
<evidence type="ECO:0000256" key="5">
    <source>
        <dbReference type="ARBA" id="ARBA00023065"/>
    </source>
</evidence>
<dbReference type="SUPFAM" id="SSF81340">
    <property type="entry name" value="Clc chloride channel"/>
    <property type="match status" value="1"/>
</dbReference>
<protein>
    <submittedName>
        <fullName evidence="9">ClC family H(+)/Cl(-) exchange transporter</fullName>
    </submittedName>
</protein>
<dbReference type="PANTHER" id="PTHR45711:SF6">
    <property type="entry name" value="CHLORIDE CHANNEL PROTEIN"/>
    <property type="match status" value="1"/>
</dbReference>
<dbReference type="InterPro" id="IPR001807">
    <property type="entry name" value="ClC"/>
</dbReference>
<evidence type="ECO:0000313" key="10">
    <source>
        <dbReference type="Proteomes" id="UP001596527"/>
    </source>
</evidence>
<dbReference type="PANTHER" id="PTHR45711">
    <property type="entry name" value="CHLORIDE CHANNEL PROTEIN"/>
    <property type="match status" value="1"/>
</dbReference>
<keyword evidence="4 8" id="KW-1133">Transmembrane helix</keyword>
<dbReference type="Pfam" id="PF00654">
    <property type="entry name" value="Voltage_CLC"/>
    <property type="match status" value="1"/>
</dbReference>
<gene>
    <name evidence="9" type="ORF">ACFQWG_11340</name>
</gene>
<keyword evidence="3 8" id="KW-0812">Transmembrane</keyword>
<feature type="transmembrane region" description="Helical" evidence="8">
    <location>
        <begin position="247"/>
        <end position="269"/>
    </location>
</feature>
<dbReference type="Gene3D" id="1.10.3080.10">
    <property type="entry name" value="Clc chloride channel"/>
    <property type="match status" value="1"/>
</dbReference>
<organism evidence="9 10">
    <name type="scientific">Schaalia naturae</name>
    <dbReference type="NCBI Taxonomy" id="635203"/>
    <lineage>
        <taxon>Bacteria</taxon>
        <taxon>Bacillati</taxon>
        <taxon>Actinomycetota</taxon>
        <taxon>Actinomycetes</taxon>
        <taxon>Actinomycetales</taxon>
        <taxon>Actinomycetaceae</taxon>
        <taxon>Schaalia</taxon>
    </lineage>
</organism>
<keyword evidence="2" id="KW-0813">Transport</keyword>
<feature type="transmembrane region" description="Helical" evidence="8">
    <location>
        <begin position="281"/>
        <end position="298"/>
    </location>
</feature>
<feature type="transmembrane region" description="Helical" evidence="8">
    <location>
        <begin position="374"/>
        <end position="393"/>
    </location>
</feature>